<feature type="domain" description="Peptidase M56" evidence="2">
    <location>
        <begin position="8"/>
        <end position="302"/>
    </location>
</feature>
<dbReference type="Proteomes" id="UP000579281">
    <property type="component" value="Unassembled WGS sequence"/>
</dbReference>
<evidence type="ECO:0000259" key="3">
    <source>
        <dbReference type="Pfam" id="PF16107"/>
    </source>
</evidence>
<keyword evidence="1" id="KW-0812">Transmembrane</keyword>
<feature type="transmembrane region" description="Helical" evidence="1">
    <location>
        <begin position="6"/>
        <end position="25"/>
    </location>
</feature>
<dbReference type="RefSeq" id="WP_184310642.1">
    <property type="nucleotide sequence ID" value="NZ_JACHEN010000012.1"/>
</dbReference>
<protein>
    <submittedName>
        <fullName evidence="4">Beta-lactamase regulating signal transducer with metallopeptidase domain</fullName>
    </submittedName>
</protein>
<dbReference type="CDD" id="cd07341">
    <property type="entry name" value="M56_BlaR1_MecR1_like"/>
    <property type="match status" value="1"/>
</dbReference>
<dbReference type="Pfam" id="PF05569">
    <property type="entry name" value="Peptidase_M56"/>
    <property type="match status" value="1"/>
</dbReference>
<dbReference type="PANTHER" id="PTHR34978">
    <property type="entry name" value="POSSIBLE SENSOR-TRANSDUCER PROTEIN BLAR"/>
    <property type="match status" value="1"/>
</dbReference>
<accession>A0A841KRV4</accession>
<keyword evidence="1" id="KW-1133">Transmembrane helix</keyword>
<organism evidence="4 5">
    <name type="scientific">Anaerosolibacter carboniphilus</name>
    <dbReference type="NCBI Taxonomy" id="1417629"/>
    <lineage>
        <taxon>Bacteria</taxon>
        <taxon>Bacillati</taxon>
        <taxon>Bacillota</taxon>
        <taxon>Clostridia</taxon>
        <taxon>Peptostreptococcales</taxon>
        <taxon>Thermotaleaceae</taxon>
        <taxon>Anaerosolibacter</taxon>
    </lineage>
</organism>
<evidence type="ECO:0000313" key="5">
    <source>
        <dbReference type="Proteomes" id="UP000579281"/>
    </source>
</evidence>
<dbReference type="AlphaFoldDB" id="A0A841KRV4"/>
<dbReference type="InterPro" id="IPR052173">
    <property type="entry name" value="Beta-lactam_resp_regulator"/>
</dbReference>
<feature type="transmembrane region" description="Helical" evidence="1">
    <location>
        <begin position="37"/>
        <end position="55"/>
    </location>
</feature>
<evidence type="ECO:0000259" key="2">
    <source>
        <dbReference type="Pfam" id="PF05569"/>
    </source>
</evidence>
<comment type="caution">
    <text evidence="4">The sequence shown here is derived from an EMBL/GenBank/DDBJ whole genome shotgun (WGS) entry which is preliminary data.</text>
</comment>
<feature type="transmembrane region" description="Helical" evidence="1">
    <location>
        <begin position="115"/>
        <end position="138"/>
    </location>
</feature>
<sequence length="506" mass="57946">MSETIKLVLSLSLSGSILAILLFAIKPLIKHRLSKSIQYYIWIVILLRLILPLSFEDSIMNDVFYSNSPFMDISAQSESPRSTSIMPNVKTNVKSGLYNGDTDHNRYFRDLLYQYVLYIWLFGTITAVTVNIAGYIRFLKNLRQGNKPATDEENRILTALLNGRKNVSLVRNRFVTTPMLIGILRPYIIIPDIDFCENQLKHVLRHEIIHLKRFDIVVKWLMMIATSIHWFNPLVYFIKKEINYACELACDEAVIRSLNASEKQAYGDTLISIVAEHKYPAGVLQATMCEEKKSLKERLIAIMNYRETSKYRVIFSAILLGCVVFGALYVGAGVGIGKDVPEKNKTVVESIETDSWLTDISKYKTPYVGNYIKVSGVAGRLPAPDKYFRHQYISLKTQERPYGLTIYYEPASDEKYEGVWPIVTPDSAIEANFRTNALIAFCMIDNLDEITFAFRISQSEGKLDVSKYDTAFTFQRRSFEEKYGDLSVLAENIDLLQDIIDRESKY</sequence>
<dbReference type="InterPro" id="IPR032250">
    <property type="entry name" value="DUF4825"/>
</dbReference>
<feature type="domain" description="DUF4825" evidence="3">
    <location>
        <begin position="361"/>
        <end position="457"/>
    </location>
</feature>
<gene>
    <name evidence="4" type="ORF">HNQ80_002200</name>
</gene>
<dbReference type="Pfam" id="PF16107">
    <property type="entry name" value="DUF4825"/>
    <property type="match status" value="1"/>
</dbReference>
<evidence type="ECO:0000256" key="1">
    <source>
        <dbReference type="SAM" id="Phobius"/>
    </source>
</evidence>
<keyword evidence="5" id="KW-1185">Reference proteome</keyword>
<dbReference type="PANTHER" id="PTHR34978:SF3">
    <property type="entry name" value="SLR0241 PROTEIN"/>
    <property type="match status" value="1"/>
</dbReference>
<evidence type="ECO:0000313" key="4">
    <source>
        <dbReference type="EMBL" id="MBB6216101.1"/>
    </source>
</evidence>
<feature type="transmembrane region" description="Helical" evidence="1">
    <location>
        <begin position="313"/>
        <end position="336"/>
    </location>
</feature>
<dbReference type="EMBL" id="JACHEN010000012">
    <property type="protein sequence ID" value="MBB6216101.1"/>
    <property type="molecule type" value="Genomic_DNA"/>
</dbReference>
<dbReference type="InterPro" id="IPR008756">
    <property type="entry name" value="Peptidase_M56"/>
</dbReference>
<proteinExistence type="predicted"/>
<keyword evidence="1" id="KW-0472">Membrane</keyword>
<reference evidence="4 5" key="1">
    <citation type="submission" date="2020-08" db="EMBL/GenBank/DDBJ databases">
        <title>Genomic Encyclopedia of Type Strains, Phase IV (KMG-IV): sequencing the most valuable type-strain genomes for metagenomic binning, comparative biology and taxonomic classification.</title>
        <authorList>
            <person name="Goeker M."/>
        </authorList>
    </citation>
    <scope>NUCLEOTIDE SEQUENCE [LARGE SCALE GENOMIC DNA]</scope>
    <source>
        <strain evidence="4 5">DSM 103526</strain>
    </source>
</reference>
<name>A0A841KRV4_9FIRM</name>